<keyword evidence="2" id="KW-1185">Reference proteome</keyword>
<dbReference type="Pfam" id="PF08843">
    <property type="entry name" value="AbiEii"/>
    <property type="match status" value="1"/>
</dbReference>
<keyword evidence="1" id="KW-0808">Transferase</keyword>
<dbReference type="EMBL" id="JAAGNX010000001">
    <property type="protein sequence ID" value="NDV61539.1"/>
    <property type="molecule type" value="Genomic_DNA"/>
</dbReference>
<gene>
    <name evidence="1" type="ORF">G0Q06_03670</name>
</gene>
<name>A0A6B2LZR1_9BACT</name>
<reference evidence="1 2" key="1">
    <citation type="submission" date="2020-02" db="EMBL/GenBank/DDBJ databases">
        <title>Albibacoteraceae fam. nov., the first described family within the subdivision 4 Verrucomicrobia.</title>
        <authorList>
            <person name="Xi F."/>
        </authorList>
    </citation>
    <scope>NUCLEOTIDE SEQUENCE [LARGE SCALE GENOMIC DNA]</scope>
    <source>
        <strain evidence="1 2">CK1056</strain>
    </source>
</reference>
<accession>A0A6B2LZR1</accession>
<organism evidence="1 2">
    <name type="scientific">Oceanipulchritudo coccoides</name>
    <dbReference type="NCBI Taxonomy" id="2706888"/>
    <lineage>
        <taxon>Bacteria</taxon>
        <taxon>Pseudomonadati</taxon>
        <taxon>Verrucomicrobiota</taxon>
        <taxon>Opitutia</taxon>
        <taxon>Puniceicoccales</taxon>
        <taxon>Oceanipulchritudinaceae</taxon>
        <taxon>Oceanipulchritudo</taxon>
    </lineage>
</organism>
<dbReference type="Proteomes" id="UP000478417">
    <property type="component" value="Unassembled WGS sequence"/>
</dbReference>
<sequence>MSKGPVKNLAASVMQRLNNYARNNRLDFNALLTRFVMERVLYRLSKSSYGRDFYLKGAMLFVLWEQHPHRPTKDLDLLFIPRHDRSELERIFKEVCSTAVSGDGLFFDPESVTVEEIREANAYGGLRVKLICYLGNGRVPLQIDVGLGDSVYPEPGWTEFPPVLEFSAPRIRAYPTETVIAEKFQAMVELEFRNTRMKDYYDIHYLSRKFHYSGKELREAIHQTFRRRKTELPVGIPVGLSEGFSENPQSQTQWNAFLRKNRLDQSTQLPEIVTRISDFLMPVITEASISEKHWISGRGWELLKRVP</sequence>
<proteinExistence type="predicted"/>
<protein>
    <submittedName>
        <fullName evidence="1">Nucleotidyl transferase AbiEii/AbiGii toxin family protein</fullName>
    </submittedName>
</protein>
<evidence type="ECO:0000313" key="2">
    <source>
        <dbReference type="Proteomes" id="UP000478417"/>
    </source>
</evidence>
<comment type="caution">
    <text evidence="1">The sequence shown here is derived from an EMBL/GenBank/DDBJ whole genome shotgun (WGS) entry which is preliminary data.</text>
</comment>
<dbReference type="InterPro" id="IPR014942">
    <property type="entry name" value="AbiEii"/>
</dbReference>
<dbReference type="RefSeq" id="WP_163962571.1">
    <property type="nucleotide sequence ID" value="NZ_JAAGNX010000001.1"/>
</dbReference>
<evidence type="ECO:0000313" key="1">
    <source>
        <dbReference type="EMBL" id="NDV61539.1"/>
    </source>
</evidence>
<dbReference type="GO" id="GO:0016740">
    <property type="term" value="F:transferase activity"/>
    <property type="evidence" value="ECO:0007669"/>
    <property type="project" value="UniProtKB-KW"/>
</dbReference>
<dbReference type="AlphaFoldDB" id="A0A6B2LZR1"/>